<dbReference type="InterPro" id="IPR003297">
    <property type="entry name" value="IL-1RA/IL-36"/>
</dbReference>
<dbReference type="Proteomes" id="UP000002279">
    <property type="component" value="Chromosome 11"/>
</dbReference>
<dbReference type="PRINTS" id="PR01360">
    <property type="entry name" value="INTRLEUKIN1X"/>
</dbReference>
<keyword evidence="7" id="KW-1185">Reference proteome</keyword>
<dbReference type="FunCoup" id="A0A6I8P990">
    <property type="interactions" value="286"/>
</dbReference>
<dbReference type="GeneTree" id="ENSGT00950000182943"/>
<reference evidence="6 7" key="1">
    <citation type="journal article" date="2008" name="Nature">
        <title>Genome analysis of the platypus reveals unique signatures of evolution.</title>
        <authorList>
            <person name="Warren W.C."/>
            <person name="Hillier L.W."/>
            <person name="Marshall Graves J.A."/>
            <person name="Birney E."/>
            <person name="Ponting C.P."/>
            <person name="Grutzner F."/>
            <person name="Belov K."/>
            <person name="Miller W."/>
            <person name="Clarke L."/>
            <person name="Chinwalla A.T."/>
            <person name="Yang S.P."/>
            <person name="Heger A."/>
            <person name="Locke D.P."/>
            <person name="Miethke P."/>
            <person name="Waters P.D."/>
            <person name="Veyrunes F."/>
            <person name="Fulton L."/>
            <person name="Fulton B."/>
            <person name="Graves T."/>
            <person name="Wallis J."/>
            <person name="Puente X.S."/>
            <person name="Lopez-Otin C."/>
            <person name="Ordonez G.R."/>
            <person name="Eichler E.E."/>
            <person name="Chen L."/>
            <person name="Cheng Z."/>
            <person name="Deakin J.E."/>
            <person name="Alsop A."/>
            <person name="Thompson K."/>
            <person name="Kirby P."/>
            <person name="Papenfuss A.T."/>
            <person name="Wakefield M.J."/>
            <person name="Olender T."/>
            <person name="Lancet D."/>
            <person name="Huttley G.A."/>
            <person name="Smit A.F."/>
            <person name="Pask A."/>
            <person name="Temple-Smith P."/>
            <person name="Batzer M.A."/>
            <person name="Walker J.A."/>
            <person name="Konkel M.K."/>
            <person name="Harris R.S."/>
            <person name="Whittington C.M."/>
            <person name="Wong E.S."/>
            <person name="Gemmell N.J."/>
            <person name="Buschiazzo E."/>
            <person name="Vargas Jentzsch I.M."/>
            <person name="Merkel A."/>
            <person name="Schmitz J."/>
            <person name="Zemann A."/>
            <person name="Churakov G."/>
            <person name="Kriegs J.O."/>
            <person name="Brosius J."/>
            <person name="Murchison E.P."/>
            <person name="Sachidanandam R."/>
            <person name="Smith C."/>
            <person name="Hannon G.J."/>
            <person name="Tsend-Ayush E."/>
            <person name="McMillan D."/>
            <person name="Attenborough R."/>
            <person name="Rens W."/>
            <person name="Ferguson-Smith M."/>
            <person name="Lefevre C.M."/>
            <person name="Sharp J.A."/>
            <person name="Nicholas K.R."/>
            <person name="Ray D.A."/>
            <person name="Kube M."/>
            <person name="Reinhardt R."/>
            <person name="Pringle T.H."/>
            <person name="Taylor J."/>
            <person name="Jones R.C."/>
            <person name="Nixon B."/>
            <person name="Dacheux J.L."/>
            <person name="Niwa H."/>
            <person name="Sekita Y."/>
            <person name="Huang X."/>
            <person name="Stark A."/>
            <person name="Kheradpour P."/>
            <person name="Kellis M."/>
            <person name="Flicek P."/>
            <person name="Chen Y."/>
            <person name="Webber C."/>
            <person name="Hardison R."/>
            <person name="Nelson J."/>
            <person name="Hallsworth-Pepin K."/>
            <person name="Delehaunty K."/>
            <person name="Markovic C."/>
            <person name="Minx P."/>
            <person name="Feng Y."/>
            <person name="Kremitzki C."/>
            <person name="Mitreva M."/>
            <person name="Glasscock J."/>
            <person name="Wylie T."/>
            <person name="Wohldmann P."/>
            <person name="Thiru P."/>
            <person name="Nhan M.N."/>
            <person name="Pohl C.S."/>
            <person name="Smith S.M."/>
            <person name="Hou S."/>
            <person name="Nefedov M."/>
            <person name="de Jong P.J."/>
            <person name="Renfree M.B."/>
            <person name="Mardis E.R."/>
            <person name="Wilson R.K."/>
        </authorList>
    </citation>
    <scope>NUCLEOTIDE SEQUENCE [LARGE SCALE GENOMIC DNA]</scope>
    <source>
        <strain evidence="6 7">Glennie</strain>
    </source>
</reference>
<evidence type="ECO:0000313" key="7">
    <source>
        <dbReference type="Proteomes" id="UP000002279"/>
    </source>
</evidence>
<evidence type="ECO:0000313" key="6">
    <source>
        <dbReference type="Ensembl" id="ENSOANP00000048876.1"/>
    </source>
</evidence>
<organism evidence="6 7">
    <name type="scientific">Ornithorhynchus anatinus</name>
    <name type="common">Duckbill platypus</name>
    <dbReference type="NCBI Taxonomy" id="9258"/>
    <lineage>
        <taxon>Eukaryota</taxon>
        <taxon>Metazoa</taxon>
        <taxon>Chordata</taxon>
        <taxon>Craniata</taxon>
        <taxon>Vertebrata</taxon>
        <taxon>Euteleostomi</taxon>
        <taxon>Mammalia</taxon>
        <taxon>Monotremata</taxon>
        <taxon>Ornithorhynchidae</taxon>
        <taxon>Ornithorhynchus</taxon>
    </lineage>
</organism>
<dbReference type="Pfam" id="PF00340">
    <property type="entry name" value="IL1"/>
    <property type="match status" value="1"/>
</dbReference>
<dbReference type="GO" id="GO:0005615">
    <property type="term" value="C:extracellular space"/>
    <property type="evidence" value="ECO:0000318"/>
    <property type="project" value="GO_Central"/>
</dbReference>
<evidence type="ECO:0000256" key="4">
    <source>
        <dbReference type="RuleBase" id="RU003753"/>
    </source>
</evidence>
<dbReference type="InterPro" id="IPR000975">
    <property type="entry name" value="IL-1_fam"/>
</dbReference>
<keyword evidence="3 4" id="KW-0964">Secreted</keyword>
<dbReference type="Gene3D" id="2.80.10.50">
    <property type="match status" value="1"/>
</dbReference>
<feature type="region of interest" description="Disordered" evidence="5">
    <location>
        <begin position="1"/>
        <end position="22"/>
    </location>
</feature>
<evidence type="ECO:0000256" key="5">
    <source>
        <dbReference type="SAM" id="MobiDB-lite"/>
    </source>
</evidence>
<dbReference type="AlphaFoldDB" id="A0A6I8P990"/>
<dbReference type="GO" id="GO:0005125">
    <property type="term" value="F:cytokine activity"/>
    <property type="evidence" value="ECO:0007669"/>
    <property type="project" value="UniProtKB-UniRule"/>
</dbReference>
<sequence>MGFSLSNCSRLPRSRLSDRSPRAGLCHAVPPLLWHIQEPTGGGLQEDTPNPSRTGLKTELGKMVLASAMCFRLTDAVLKAVYVQNDQLLAGTPPGGYGAQEGAEVSMVPNRYVDGNLSPVILGVEAGQRCLSCGTAEEPVLKLEAVDIMDLYHHGDPSNRFTFLRRRSGATSRFESAMFPGWFLCSPPGEDQPLSLSRQPPDASLGFIDFSLQLCS</sequence>
<evidence type="ECO:0000256" key="3">
    <source>
        <dbReference type="ARBA" id="ARBA00022525"/>
    </source>
</evidence>
<name>A0A6I8P990_ORNAN</name>
<dbReference type="GO" id="GO:0006955">
    <property type="term" value="P:immune response"/>
    <property type="evidence" value="ECO:0000318"/>
    <property type="project" value="GO_Central"/>
</dbReference>
<comment type="similarity">
    <text evidence="2 4">Belongs to the IL-1 family.</text>
</comment>
<evidence type="ECO:0000256" key="2">
    <source>
        <dbReference type="ARBA" id="ARBA00010448"/>
    </source>
</evidence>
<dbReference type="InParanoid" id="A0A6I8P990"/>
<dbReference type="PANTHER" id="PTHR10078:SF32">
    <property type="entry name" value="INTERLEUKIN-36 RECEPTOR ANTAGONIST PROTEIN"/>
    <property type="match status" value="1"/>
</dbReference>
<dbReference type="Bgee" id="ENSOANG00000010549">
    <property type="expression patterns" value="Expressed in endometrium and 5 other cell types or tissues"/>
</dbReference>
<dbReference type="InterPro" id="IPR008996">
    <property type="entry name" value="IL1/FGF"/>
</dbReference>
<dbReference type="PANTHER" id="PTHR10078">
    <property type="entry name" value="INTERLEUKIN-1 FAMILY MEMBER"/>
    <property type="match status" value="1"/>
</dbReference>
<dbReference type="FunFam" id="2.80.10.50:FF:000013">
    <property type="entry name" value="Interleukin-1"/>
    <property type="match status" value="1"/>
</dbReference>
<comment type="subcellular location">
    <subcellularLocation>
        <location evidence="1 4">Secreted</location>
    </subcellularLocation>
</comment>
<gene>
    <name evidence="6" type="primary">LOC100092661</name>
</gene>
<reference evidence="6" key="3">
    <citation type="submission" date="2025-09" db="UniProtKB">
        <authorList>
            <consortium name="Ensembl"/>
        </authorList>
    </citation>
    <scope>IDENTIFICATION</scope>
    <source>
        <strain evidence="6">Glennie</strain>
    </source>
</reference>
<dbReference type="PRINTS" id="PR00264">
    <property type="entry name" value="INTERLEUKIN1"/>
</dbReference>
<dbReference type="SMART" id="SM00125">
    <property type="entry name" value="IL1"/>
    <property type="match status" value="1"/>
</dbReference>
<accession>A0A6I8P990</accession>
<dbReference type="SUPFAM" id="SSF50353">
    <property type="entry name" value="Cytokine"/>
    <property type="match status" value="1"/>
</dbReference>
<reference evidence="6" key="2">
    <citation type="submission" date="2025-08" db="UniProtKB">
        <authorList>
            <consortium name="Ensembl"/>
        </authorList>
    </citation>
    <scope>IDENTIFICATION</scope>
    <source>
        <strain evidence="6">Glennie</strain>
    </source>
</reference>
<evidence type="ECO:0000256" key="1">
    <source>
        <dbReference type="ARBA" id="ARBA00004613"/>
    </source>
</evidence>
<proteinExistence type="inferred from homology"/>
<dbReference type="GO" id="GO:0006954">
    <property type="term" value="P:inflammatory response"/>
    <property type="evidence" value="ECO:0000318"/>
    <property type="project" value="GO_Central"/>
</dbReference>
<dbReference type="Ensembl" id="ENSOANT00000068463.1">
    <property type="protein sequence ID" value="ENSOANP00000048876.1"/>
    <property type="gene ID" value="ENSOANG00000010549.4"/>
</dbReference>
<protein>
    <recommendedName>
        <fullName evidence="4">Interleukin-1</fullName>
    </recommendedName>
</protein>
<dbReference type="GO" id="GO:0071222">
    <property type="term" value="P:cellular response to lipopolysaccharide"/>
    <property type="evidence" value="ECO:0000318"/>
    <property type="project" value="GO_Central"/>
</dbReference>
<dbReference type="GO" id="GO:0005149">
    <property type="term" value="F:interleukin-1 receptor binding"/>
    <property type="evidence" value="ECO:0007669"/>
    <property type="project" value="UniProtKB-UniRule"/>
</dbReference>